<dbReference type="AlphaFoldDB" id="A0A3M8AXP0"/>
<protein>
    <recommendedName>
        <fullName evidence="4">Acyl-CoA synthetase</fullName>
    </recommendedName>
</protein>
<dbReference type="SUPFAM" id="SSF56801">
    <property type="entry name" value="Acetyl-CoA synthetase-like"/>
    <property type="match status" value="1"/>
</dbReference>
<dbReference type="Gene3D" id="3.40.50.12780">
    <property type="entry name" value="N-terminal domain of ligase-like"/>
    <property type="match status" value="1"/>
</dbReference>
<evidence type="ECO:0000259" key="6">
    <source>
        <dbReference type="Pfam" id="PF00501"/>
    </source>
</evidence>
<proteinExistence type="predicted"/>
<dbReference type="Proteomes" id="UP000276178">
    <property type="component" value="Unassembled WGS sequence"/>
</dbReference>
<dbReference type="InterPro" id="IPR000873">
    <property type="entry name" value="AMP-dep_synth/lig_dom"/>
</dbReference>
<dbReference type="Pfam" id="PF23562">
    <property type="entry name" value="AMP-binding_C_3"/>
    <property type="match status" value="1"/>
</dbReference>
<feature type="coiled-coil region" evidence="5">
    <location>
        <begin position="531"/>
        <end position="558"/>
    </location>
</feature>
<reference evidence="8 9" key="1">
    <citation type="submission" date="2018-10" db="EMBL/GenBank/DDBJ databases">
        <title>Phylogenomics of Brevibacillus.</title>
        <authorList>
            <person name="Dunlap C."/>
        </authorList>
    </citation>
    <scope>NUCLEOTIDE SEQUENCE [LARGE SCALE GENOMIC DNA]</scope>
    <source>
        <strain evidence="8 9">NRRL NRS 1219</strain>
    </source>
</reference>
<dbReference type="PANTHER" id="PTHR43272:SF32">
    <property type="entry name" value="AMP-DEPENDENT SYNTHETASE_LIGASE DOMAIN-CONTAINING PROTEIN"/>
    <property type="match status" value="1"/>
</dbReference>
<evidence type="ECO:0000256" key="2">
    <source>
        <dbReference type="ARBA" id="ARBA00022832"/>
    </source>
</evidence>
<dbReference type="Pfam" id="PF00501">
    <property type="entry name" value="AMP-binding"/>
    <property type="match status" value="1"/>
</dbReference>
<dbReference type="InterPro" id="IPR042099">
    <property type="entry name" value="ANL_N_sf"/>
</dbReference>
<keyword evidence="2" id="KW-0276">Fatty acid metabolism</keyword>
<evidence type="ECO:0000256" key="4">
    <source>
        <dbReference type="ARBA" id="ARBA00032875"/>
    </source>
</evidence>
<dbReference type="Proteomes" id="UP000317180">
    <property type="component" value="Unassembled WGS sequence"/>
</dbReference>
<dbReference type="GeneID" id="82813030"/>
<comment type="caution">
    <text evidence="8">The sequence shown here is derived from an EMBL/GenBank/DDBJ whole genome shotgun (WGS) entry which is preliminary data.</text>
</comment>
<reference evidence="7 10" key="2">
    <citation type="submission" date="2019-06" db="EMBL/GenBank/DDBJ databases">
        <title>Whole genome shotgun sequence of Brevibacillus agri NBRC 15538.</title>
        <authorList>
            <person name="Hosoyama A."/>
            <person name="Uohara A."/>
            <person name="Ohji S."/>
            <person name="Ichikawa N."/>
        </authorList>
    </citation>
    <scope>NUCLEOTIDE SEQUENCE [LARGE SCALE GENOMIC DNA]</scope>
    <source>
        <strain evidence="7 10">NBRC 15538</strain>
    </source>
</reference>
<keyword evidence="1 8" id="KW-0436">Ligase</keyword>
<evidence type="ECO:0000313" key="7">
    <source>
        <dbReference type="EMBL" id="GED25601.1"/>
    </source>
</evidence>
<dbReference type="GO" id="GO:0004467">
    <property type="term" value="F:long-chain fatty acid-CoA ligase activity"/>
    <property type="evidence" value="ECO:0007669"/>
    <property type="project" value="TreeGrafter"/>
</dbReference>
<dbReference type="GO" id="GO:0016020">
    <property type="term" value="C:membrane"/>
    <property type="evidence" value="ECO:0007669"/>
    <property type="project" value="TreeGrafter"/>
</dbReference>
<organism evidence="8 9">
    <name type="scientific">Brevibacillus agri</name>
    <dbReference type="NCBI Taxonomy" id="51101"/>
    <lineage>
        <taxon>Bacteria</taxon>
        <taxon>Bacillati</taxon>
        <taxon>Bacillota</taxon>
        <taxon>Bacilli</taxon>
        <taxon>Bacillales</taxon>
        <taxon>Paenibacillaceae</taxon>
        <taxon>Brevibacillus</taxon>
    </lineage>
</organism>
<evidence type="ECO:0000313" key="10">
    <source>
        <dbReference type="Proteomes" id="UP000317180"/>
    </source>
</evidence>
<accession>A0A3M8AXP0</accession>
<feature type="domain" description="AMP-dependent synthetase/ligase" evidence="6">
    <location>
        <begin position="16"/>
        <end position="428"/>
    </location>
</feature>
<name>A0A3M8AXP0_9BACL</name>
<evidence type="ECO:0000256" key="1">
    <source>
        <dbReference type="ARBA" id="ARBA00022598"/>
    </source>
</evidence>
<keyword evidence="10" id="KW-1185">Reference proteome</keyword>
<keyword evidence="5" id="KW-0175">Coiled coil</keyword>
<dbReference type="RefSeq" id="WP_122952893.1">
    <property type="nucleotide sequence ID" value="NZ_BJOD01000014.1"/>
</dbReference>
<dbReference type="PROSITE" id="PS00455">
    <property type="entry name" value="AMP_BINDING"/>
    <property type="match status" value="1"/>
</dbReference>
<sequence length="640" mass="72125">MKLKTIPQYLLARGVQWPNKTAMRQKKLGIWQELTWRQLSEEVKALSSGLRELGFSRGDKLAIIGDNRPEWVMAEAAAQALGGVSVGLYQDSLPKEIAYILNHSDAKIVVVEDQEQVDKLLEIADELPFVQKIVFYKDKGMRGYDHPLLSPFRDVQQLGRQCAYYASGEWEREVEQGSVEDIAILCYTAGTTGPPKGAMLSHRNLLHMTESLFSIDPVDVSDEYVSFLPLAWIGEQMMSVSGAFLAGYTVNFPEDTSTVQADLREIGPHLIFSPPRIWEDMVSRVQVKLQDAGWLKRSLYEWFRPYGEAKAQTAIAGGRLTVWQRLMYTLGDYLVFSAIKDHLGLLRIKRAYTGGAALGADVSRFFQSLGVNLKQIYGQTEVSGIAAVHRDGKIKPDTVGEPLPGTEINVSDKREIWIKSPSVFSGYYKNERATEDALVDGWLRTGDVGYMDESGQLVVLDRLQDVIRLDNDELVSPQLIENKLKFSPYIKEVMAIGTDRPYVTAILNIDMANVGRYAELNQVAYTTYSDLAQKQEVLLLIRREVERMNSELAEKEKVKRFVLLHKELDADDEELTRTKKVRRSYVADKYEAVIDGMYSDLNAVWVEGAVRYRDGRETAVRTQLKIVDVDAPLASDGEVA</sequence>
<dbReference type="EMBL" id="BJOD01000014">
    <property type="protein sequence ID" value="GED25601.1"/>
    <property type="molecule type" value="Genomic_DNA"/>
</dbReference>
<dbReference type="PANTHER" id="PTHR43272">
    <property type="entry name" value="LONG-CHAIN-FATTY-ACID--COA LIGASE"/>
    <property type="match status" value="1"/>
</dbReference>
<evidence type="ECO:0000256" key="3">
    <source>
        <dbReference type="ARBA" id="ARBA00023098"/>
    </source>
</evidence>
<dbReference type="OrthoDB" id="9762242at2"/>
<evidence type="ECO:0000256" key="5">
    <source>
        <dbReference type="SAM" id="Coils"/>
    </source>
</evidence>
<gene>
    <name evidence="7" type="ORF">BAG01nite_17030</name>
    <name evidence="8" type="ORF">EB820_11665</name>
</gene>
<keyword evidence="3" id="KW-0443">Lipid metabolism</keyword>
<dbReference type="EMBL" id="RHHN01000035">
    <property type="protein sequence ID" value="RNB55385.1"/>
    <property type="molecule type" value="Genomic_DNA"/>
</dbReference>
<evidence type="ECO:0000313" key="8">
    <source>
        <dbReference type="EMBL" id="RNB55385.1"/>
    </source>
</evidence>
<dbReference type="InterPro" id="IPR020845">
    <property type="entry name" value="AMP-binding_CS"/>
</dbReference>
<evidence type="ECO:0000313" key="9">
    <source>
        <dbReference type="Proteomes" id="UP000276178"/>
    </source>
</evidence>